<dbReference type="EMBL" id="JACORU010000001">
    <property type="protein sequence ID" value="MBC5763038.1"/>
    <property type="molecule type" value="Genomic_DNA"/>
</dbReference>
<evidence type="ECO:0000313" key="2">
    <source>
        <dbReference type="Proteomes" id="UP000596827"/>
    </source>
</evidence>
<comment type="caution">
    <text evidence="1">The sequence shown here is derived from an EMBL/GenBank/DDBJ whole genome shotgun (WGS) entry which is preliminary data.</text>
</comment>
<keyword evidence="2" id="KW-1185">Reference proteome</keyword>
<sequence>MSTHSMEQALYDISTAPPNAQRFKENPRAFLSAYALEREEELIILEMNVAEMIRRSLNPMLAMRAFQSVEGRDQMPEYLRRIQGT</sequence>
<dbReference type="Gene3D" id="1.10.700.10">
    <property type="entry name" value="Dioxygenase LigAB, LigA subunit"/>
    <property type="match status" value="1"/>
</dbReference>
<dbReference type="Proteomes" id="UP000596827">
    <property type="component" value="Unassembled WGS sequence"/>
</dbReference>
<dbReference type="InterPro" id="IPR036622">
    <property type="entry name" value="LigA_sf"/>
</dbReference>
<protein>
    <recommendedName>
        <fullName evidence="3">Extradiol ring-cleavage dioxygenase LigAB LigA subunit domain-containing protein</fullName>
    </recommendedName>
</protein>
<organism evidence="1 2">
    <name type="scientific">Ramlibacter albus</name>
    <dbReference type="NCBI Taxonomy" id="2079448"/>
    <lineage>
        <taxon>Bacteria</taxon>
        <taxon>Pseudomonadati</taxon>
        <taxon>Pseudomonadota</taxon>
        <taxon>Betaproteobacteria</taxon>
        <taxon>Burkholderiales</taxon>
        <taxon>Comamonadaceae</taxon>
        <taxon>Ramlibacter</taxon>
    </lineage>
</organism>
<dbReference type="RefSeq" id="WP_187079508.1">
    <property type="nucleotide sequence ID" value="NZ_JACORU010000001.1"/>
</dbReference>
<evidence type="ECO:0008006" key="3">
    <source>
        <dbReference type="Google" id="ProtNLM"/>
    </source>
</evidence>
<gene>
    <name evidence="1" type="ORF">H8R02_01135</name>
</gene>
<proteinExistence type="predicted"/>
<evidence type="ECO:0000313" key="1">
    <source>
        <dbReference type="EMBL" id="MBC5763038.1"/>
    </source>
</evidence>
<dbReference type="AlphaFoldDB" id="A0A923M347"/>
<name>A0A923M347_9BURK</name>
<accession>A0A923M347</accession>
<dbReference type="SUPFAM" id="SSF48076">
    <property type="entry name" value="LigA subunit of an aromatic-ring-opening dioxygenase LigAB"/>
    <property type="match status" value="1"/>
</dbReference>
<reference evidence="1" key="1">
    <citation type="submission" date="2020-08" db="EMBL/GenBank/DDBJ databases">
        <title>Ramlibacter sp. GTP1 16S ribosomal RNA gene genome sequencing and assembly.</title>
        <authorList>
            <person name="Kang M."/>
        </authorList>
    </citation>
    <scope>NUCLEOTIDE SEQUENCE</scope>
    <source>
        <strain evidence="1">GTP1</strain>
    </source>
</reference>